<dbReference type="GO" id="GO:0008380">
    <property type="term" value="P:RNA splicing"/>
    <property type="evidence" value="ECO:0007669"/>
    <property type="project" value="UniProtKB-KW"/>
</dbReference>
<dbReference type="PROSITE" id="PS00108">
    <property type="entry name" value="PROTEIN_KINASE_ST"/>
    <property type="match status" value="1"/>
</dbReference>
<keyword evidence="9" id="KW-0418">Kinase</keyword>
<keyword evidence="6" id="KW-0507">mRNA processing</keyword>
<evidence type="ECO:0000256" key="6">
    <source>
        <dbReference type="ARBA" id="ARBA00022664"/>
    </source>
</evidence>
<evidence type="ECO:0000256" key="4">
    <source>
        <dbReference type="ARBA" id="ARBA00012425"/>
    </source>
</evidence>
<dbReference type="GO" id="GO:0032968">
    <property type="term" value="P:positive regulation of transcription elongation by RNA polymerase II"/>
    <property type="evidence" value="ECO:0007669"/>
    <property type="project" value="TreeGrafter"/>
</dbReference>
<keyword evidence="22" id="KW-1185">Reference proteome</keyword>
<comment type="catalytic activity">
    <reaction evidence="16">
        <text>L-seryl-[protein] + ATP = O-phospho-L-seryl-[protein] + ADP + H(+)</text>
        <dbReference type="Rhea" id="RHEA:17989"/>
        <dbReference type="Rhea" id="RHEA-COMP:9863"/>
        <dbReference type="Rhea" id="RHEA-COMP:11604"/>
        <dbReference type="ChEBI" id="CHEBI:15378"/>
        <dbReference type="ChEBI" id="CHEBI:29999"/>
        <dbReference type="ChEBI" id="CHEBI:30616"/>
        <dbReference type="ChEBI" id="CHEBI:83421"/>
        <dbReference type="ChEBI" id="CHEBI:456216"/>
        <dbReference type="EC" id="2.7.11.22"/>
    </reaction>
</comment>
<feature type="domain" description="Protein kinase" evidence="20">
    <location>
        <begin position="565"/>
        <end position="858"/>
    </location>
</feature>
<evidence type="ECO:0000256" key="14">
    <source>
        <dbReference type="ARBA" id="ARBA00041920"/>
    </source>
</evidence>
<feature type="compositionally biased region" description="Pro residues" evidence="19">
    <location>
        <begin position="346"/>
        <end position="360"/>
    </location>
</feature>
<keyword evidence="7" id="KW-0808">Transferase</keyword>
<dbReference type="InterPro" id="IPR011009">
    <property type="entry name" value="Kinase-like_dom_sf"/>
</dbReference>
<evidence type="ECO:0000256" key="11">
    <source>
        <dbReference type="ARBA" id="ARBA00023187"/>
    </source>
</evidence>
<dbReference type="EC" id="2.7.11.23" evidence="3"/>
<name>A0A5N5KJV1_PANHP</name>
<feature type="compositionally biased region" description="Pro residues" evidence="19">
    <location>
        <begin position="521"/>
        <end position="533"/>
    </location>
</feature>
<feature type="compositionally biased region" description="Pro residues" evidence="19">
    <location>
        <begin position="372"/>
        <end position="430"/>
    </location>
</feature>
<evidence type="ECO:0000256" key="10">
    <source>
        <dbReference type="ARBA" id="ARBA00022840"/>
    </source>
</evidence>
<dbReference type="Gene3D" id="3.30.200.20">
    <property type="entry name" value="Phosphorylase Kinase, domain 1"/>
    <property type="match status" value="1"/>
</dbReference>
<dbReference type="GO" id="GO:0008024">
    <property type="term" value="C:cyclin/CDK positive transcription elongation factor complex"/>
    <property type="evidence" value="ECO:0007669"/>
    <property type="project" value="TreeGrafter"/>
</dbReference>
<keyword evidence="5" id="KW-0723">Serine/threonine-protein kinase</keyword>
<dbReference type="GO" id="GO:0030332">
    <property type="term" value="F:cyclin binding"/>
    <property type="evidence" value="ECO:0007669"/>
    <property type="project" value="TreeGrafter"/>
</dbReference>
<dbReference type="Proteomes" id="UP000327468">
    <property type="component" value="Chromosome 23"/>
</dbReference>
<reference evidence="21 22" key="1">
    <citation type="submission" date="2019-06" db="EMBL/GenBank/DDBJ databases">
        <title>A chromosome-scale genome assembly of the striped catfish, Pangasianodon hypophthalmus.</title>
        <authorList>
            <person name="Wen M."/>
            <person name="Zahm M."/>
            <person name="Roques C."/>
            <person name="Cabau C."/>
            <person name="Klopp C."/>
            <person name="Donnadieu C."/>
            <person name="Jouanno E."/>
            <person name="Avarre J.-C."/>
            <person name="Campet M."/>
            <person name="Ha T.T.T."/>
            <person name="Dugue R."/>
            <person name="Lampietro C."/>
            <person name="Louis A."/>
            <person name="Herpin A."/>
            <person name="Echchiki A."/>
            <person name="Berthelot C."/>
            <person name="Parey E."/>
            <person name="Roest-Crollius H."/>
            <person name="Braasch I."/>
            <person name="Postlethwait J."/>
            <person name="Bobe J."/>
            <person name="Montfort J."/>
            <person name="Bouchez O."/>
            <person name="Begum T."/>
            <person name="Schartl M."/>
            <person name="Guiguen Y."/>
        </authorList>
    </citation>
    <scope>NUCLEOTIDE SEQUENCE [LARGE SCALE GENOMIC DNA]</scope>
    <source>
        <strain evidence="21 22">Indonesia</strain>
        <tissue evidence="21">Blood</tissue>
    </source>
</reference>
<feature type="compositionally biased region" description="Basic and acidic residues" evidence="19">
    <location>
        <begin position="485"/>
        <end position="503"/>
    </location>
</feature>
<dbReference type="AlphaFoldDB" id="A0A5N5KJV1"/>
<dbReference type="InterPro" id="IPR000719">
    <property type="entry name" value="Prot_kinase_dom"/>
</dbReference>
<comment type="catalytic activity">
    <reaction evidence="15">
        <text>L-threonyl-[protein] + ATP = O-phospho-L-threonyl-[protein] + ADP + H(+)</text>
        <dbReference type="Rhea" id="RHEA:46608"/>
        <dbReference type="Rhea" id="RHEA-COMP:11060"/>
        <dbReference type="Rhea" id="RHEA-COMP:11605"/>
        <dbReference type="ChEBI" id="CHEBI:15378"/>
        <dbReference type="ChEBI" id="CHEBI:30013"/>
        <dbReference type="ChEBI" id="CHEBI:30616"/>
        <dbReference type="ChEBI" id="CHEBI:61977"/>
        <dbReference type="ChEBI" id="CHEBI:456216"/>
        <dbReference type="EC" id="2.7.11.22"/>
    </reaction>
</comment>
<dbReference type="FunFam" id="1.10.510.10:FF:000102">
    <property type="entry name" value="cyclin-dependent kinase 12 isoform X1"/>
    <property type="match status" value="1"/>
</dbReference>
<evidence type="ECO:0000256" key="12">
    <source>
        <dbReference type="ARBA" id="ARBA00023242"/>
    </source>
</evidence>
<dbReference type="InterPro" id="IPR050108">
    <property type="entry name" value="CDK"/>
</dbReference>
<evidence type="ECO:0000256" key="8">
    <source>
        <dbReference type="ARBA" id="ARBA00022741"/>
    </source>
</evidence>
<comment type="subcellular location">
    <subcellularLocation>
        <location evidence="1">Nucleus speckle</location>
    </subcellularLocation>
</comment>
<protein>
    <recommendedName>
        <fullName evidence="13">Cyclin-dependent kinase 12</fullName>
        <ecNumber evidence="4">2.7.11.22</ecNumber>
        <ecNumber evidence="3">2.7.11.23</ecNumber>
    </recommendedName>
    <alternativeName>
        <fullName evidence="14">Cell division protein kinase 12</fullName>
    </alternativeName>
</protein>
<organism evidence="21 22">
    <name type="scientific">Pangasianodon hypophthalmus</name>
    <name type="common">Striped catfish</name>
    <name type="synonym">Helicophagus hypophthalmus</name>
    <dbReference type="NCBI Taxonomy" id="310915"/>
    <lineage>
        <taxon>Eukaryota</taxon>
        <taxon>Metazoa</taxon>
        <taxon>Chordata</taxon>
        <taxon>Craniata</taxon>
        <taxon>Vertebrata</taxon>
        <taxon>Euteleostomi</taxon>
        <taxon>Actinopterygii</taxon>
        <taxon>Neopterygii</taxon>
        <taxon>Teleostei</taxon>
        <taxon>Ostariophysi</taxon>
        <taxon>Siluriformes</taxon>
        <taxon>Pangasiidae</taxon>
        <taxon>Pangasianodon</taxon>
    </lineage>
</organism>
<comment type="similarity">
    <text evidence="2">Belongs to the protein kinase superfamily. CMGC Ser/Thr protein kinase family. CDC2/CDKX subfamily.</text>
</comment>
<evidence type="ECO:0000256" key="17">
    <source>
        <dbReference type="ARBA" id="ARBA00049280"/>
    </source>
</evidence>
<evidence type="ECO:0000256" key="19">
    <source>
        <dbReference type="SAM" id="MobiDB-lite"/>
    </source>
</evidence>
<evidence type="ECO:0000256" key="5">
    <source>
        <dbReference type="ARBA" id="ARBA00022527"/>
    </source>
</evidence>
<dbReference type="Pfam" id="PF00069">
    <property type="entry name" value="Pkinase"/>
    <property type="match status" value="1"/>
</dbReference>
<feature type="region of interest" description="Disordered" evidence="19">
    <location>
        <begin position="1009"/>
        <end position="1190"/>
    </location>
</feature>
<evidence type="ECO:0000256" key="7">
    <source>
        <dbReference type="ARBA" id="ARBA00022679"/>
    </source>
</evidence>
<keyword evidence="8 18" id="KW-0547">Nucleotide-binding</keyword>
<feature type="region of interest" description="Disordered" evidence="19">
    <location>
        <begin position="885"/>
        <end position="936"/>
    </location>
</feature>
<evidence type="ECO:0000256" key="3">
    <source>
        <dbReference type="ARBA" id="ARBA00012409"/>
    </source>
</evidence>
<dbReference type="EMBL" id="VFJC01000024">
    <property type="protein sequence ID" value="KAB5530597.1"/>
    <property type="molecule type" value="Genomic_DNA"/>
</dbReference>
<dbReference type="InterPro" id="IPR017441">
    <property type="entry name" value="Protein_kinase_ATP_BS"/>
</dbReference>
<keyword evidence="10 18" id="KW-0067">ATP-binding</keyword>
<dbReference type="FunFam" id="3.30.200.20:FF:000074">
    <property type="entry name" value="cyclin-dependent kinase 12 isoform X2"/>
    <property type="match status" value="1"/>
</dbReference>
<dbReference type="GO" id="GO:0006397">
    <property type="term" value="P:mRNA processing"/>
    <property type="evidence" value="ECO:0007669"/>
    <property type="project" value="UniProtKB-KW"/>
</dbReference>
<evidence type="ECO:0000256" key="9">
    <source>
        <dbReference type="ARBA" id="ARBA00022777"/>
    </source>
</evidence>
<dbReference type="SMART" id="SM00220">
    <property type="entry name" value="S_TKc"/>
    <property type="match status" value="1"/>
</dbReference>
<dbReference type="EC" id="2.7.11.22" evidence="4"/>
<dbReference type="InterPro" id="IPR008271">
    <property type="entry name" value="Ser/Thr_kinase_AS"/>
</dbReference>
<feature type="compositionally biased region" description="Pro residues" evidence="19">
    <location>
        <begin position="1015"/>
        <end position="1038"/>
    </location>
</feature>
<proteinExistence type="inferred from homology"/>
<evidence type="ECO:0000256" key="13">
    <source>
        <dbReference type="ARBA" id="ARBA00040213"/>
    </source>
</evidence>
<dbReference type="GO" id="GO:0005524">
    <property type="term" value="F:ATP binding"/>
    <property type="evidence" value="ECO:0007669"/>
    <property type="project" value="UniProtKB-UniRule"/>
</dbReference>
<keyword evidence="12" id="KW-0539">Nucleus</keyword>
<evidence type="ECO:0000256" key="18">
    <source>
        <dbReference type="PROSITE-ProRule" id="PRU10141"/>
    </source>
</evidence>
<sequence>MAYHCAIRHRHRALSVLYPPLSCALSARYRAAASAGIVRYVSIRVGILSAHPRVSVLYASVVRIRRIVRYRALIRHRALSAHPPSVYLSHPRYRVRIRRYRARASINSMVSNWHPHALSAGIVLHPSVRYPPHHVIRQVSLRIPMAVSCALSCALSVLITADIDIRYPPIRIIVLIHAAQIITPLSCAIRALASAVIVLVARFIRNLAPSGAVSMRIRRAPPYRAHHLSAAGYHCSIRQKVLPPPCFTESGARSGHAVVLPCTRPLVDPLHTHAARNTLRWAEPAGAPPPGAAQPAVPLHLPACPSRRAWGRSLHAGKKKGKLQRQLGRLATPPTQPQDQKVEPDSGPPLAPEPPPPAPAPNLITSEETDVAPPPPPLPANSPPPLPLNSPPPLPLNSPPPLPLNSPPPLPLNSPPPLPLNSPPPLPSSAPPTSSGLQPQSKSPAHKTTPIKTSTLPPLPLPPVLLGDCRDSPKKATPTHRTSRKEREKEKEKEKDKEVRTRLLSDLPFPPLLPGGDSSPPLSPVQEAPPPVQPTYKKRPKFCSPRFGEKRQTQIDWGKRCVDKFNIIGIIGEGTYGQVYKAKDKDTGELVALKKVRLDNEKEGFPITAIREIKILRQLNHRSVVNMKEIVTDKQDALDFKKDKGAFYLVFEYMDHDLMGLLESGLVSFSHEHIRSFMRQLMEGLDYCHKKNFLHRDIKCSNILLNNSGQIKLADFGLARLYNSEESRPYTNKVITLWYRPPELLLGEERYTPAIDVWSCGCILGELFTKKPIFQANQELLQLELISRLCGSPCPAAWPDVIKLPYFNTMKPKKQYRRRLREEFSFLPSPALDLFDRMLTLDPSRRCTAEQALASGFLCDVDPSKMAPPDLPHWQDCHELWSKKRRRQRQSGLTEDAPVQKAAQQKDPGSTTSRQNSQSAPSSSPPPPPTTHTDLTGLGAVADQLNQTEMAVLLNLLQGQTERLTLPQMAEQLLTSASSSSLPVPDSAPDTDSTQQLELLSHTLSSLIQASNSAPAPPPPPPPPPEAPQPEAPPPEAPPSDDTTGLLALLLSQLIKAPPQGAGQGEESNGVQSDGAVTRSGSASLSGADCKDSTLFSEKTLAPTPALTRDPATPAAPSAQSDGLHGDVASALLQLISQHASESKPTSSDSQCLKETQPSSSYSSPGALIFSQPEHDANANAGAQYPRDQDLRFTLGSCREDRQESES</sequence>
<evidence type="ECO:0000256" key="15">
    <source>
        <dbReference type="ARBA" id="ARBA00047811"/>
    </source>
</evidence>
<feature type="compositionally biased region" description="Polar residues" evidence="19">
    <location>
        <begin position="907"/>
        <end position="916"/>
    </location>
</feature>
<dbReference type="PANTHER" id="PTHR24056">
    <property type="entry name" value="CELL DIVISION PROTEIN KINASE"/>
    <property type="match status" value="1"/>
</dbReference>
<dbReference type="PANTHER" id="PTHR24056:SF126">
    <property type="entry name" value="CYCLIN-DEPENDENT KINASE 12"/>
    <property type="match status" value="1"/>
</dbReference>
<comment type="caution">
    <text evidence="21">The sequence shown here is derived from an EMBL/GenBank/DDBJ whole genome shotgun (WGS) entry which is preliminary data.</text>
</comment>
<gene>
    <name evidence="21" type="ORF">PHYPO_G00131170</name>
</gene>
<feature type="compositionally biased region" description="Polar residues" evidence="19">
    <location>
        <begin position="433"/>
        <end position="443"/>
    </location>
</feature>
<evidence type="ECO:0000256" key="2">
    <source>
        <dbReference type="ARBA" id="ARBA00006485"/>
    </source>
</evidence>
<feature type="compositionally biased region" description="Polar residues" evidence="19">
    <location>
        <begin position="1135"/>
        <end position="1164"/>
    </location>
</feature>
<dbReference type="GO" id="GO:0008353">
    <property type="term" value="F:RNA polymerase II CTD heptapeptide repeat kinase activity"/>
    <property type="evidence" value="ECO:0007669"/>
    <property type="project" value="UniProtKB-EC"/>
</dbReference>
<evidence type="ECO:0000256" key="1">
    <source>
        <dbReference type="ARBA" id="ARBA00004324"/>
    </source>
</evidence>
<dbReference type="PROSITE" id="PS00107">
    <property type="entry name" value="PROTEIN_KINASE_ATP"/>
    <property type="match status" value="1"/>
</dbReference>
<feature type="binding site" evidence="18">
    <location>
        <position position="594"/>
    </location>
    <ligand>
        <name>ATP</name>
        <dbReference type="ChEBI" id="CHEBI:30616"/>
    </ligand>
</feature>
<evidence type="ECO:0000313" key="21">
    <source>
        <dbReference type="EMBL" id="KAB5530597.1"/>
    </source>
</evidence>
<evidence type="ECO:0000313" key="22">
    <source>
        <dbReference type="Proteomes" id="UP000327468"/>
    </source>
</evidence>
<evidence type="ECO:0000259" key="20">
    <source>
        <dbReference type="PROSITE" id="PS50011"/>
    </source>
</evidence>
<feature type="region of interest" description="Disordered" evidence="19">
    <location>
        <begin position="312"/>
        <end position="545"/>
    </location>
</feature>
<dbReference type="CDD" id="cd07864">
    <property type="entry name" value="STKc_CDK12"/>
    <property type="match status" value="1"/>
</dbReference>
<comment type="catalytic activity">
    <reaction evidence="17">
        <text>[DNA-directed RNA polymerase] + ATP = phospho-[DNA-directed RNA polymerase] + ADP + H(+)</text>
        <dbReference type="Rhea" id="RHEA:10216"/>
        <dbReference type="Rhea" id="RHEA-COMP:11321"/>
        <dbReference type="Rhea" id="RHEA-COMP:11322"/>
        <dbReference type="ChEBI" id="CHEBI:15378"/>
        <dbReference type="ChEBI" id="CHEBI:30616"/>
        <dbReference type="ChEBI" id="CHEBI:43176"/>
        <dbReference type="ChEBI" id="CHEBI:68546"/>
        <dbReference type="ChEBI" id="CHEBI:456216"/>
        <dbReference type="EC" id="2.7.11.23"/>
    </reaction>
</comment>
<dbReference type="GO" id="GO:0004693">
    <property type="term" value="F:cyclin-dependent protein serine/threonine kinase activity"/>
    <property type="evidence" value="ECO:0007669"/>
    <property type="project" value="UniProtKB-EC"/>
</dbReference>
<dbReference type="SUPFAM" id="SSF56112">
    <property type="entry name" value="Protein kinase-like (PK-like)"/>
    <property type="match status" value="1"/>
</dbReference>
<keyword evidence="11" id="KW-0508">mRNA splicing</keyword>
<dbReference type="Gene3D" id="1.10.510.10">
    <property type="entry name" value="Transferase(Phosphotransferase) domain 1"/>
    <property type="match status" value="1"/>
</dbReference>
<dbReference type="GO" id="GO:0016607">
    <property type="term" value="C:nuclear speck"/>
    <property type="evidence" value="ECO:0007669"/>
    <property type="project" value="UniProtKB-SubCell"/>
</dbReference>
<evidence type="ECO:0000256" key="16">
    <source>
        <dbReference type="ARBA" id="ARBA00048367"/>
    </source>
</evidence>
<accession>A0A5N5KJV1</accession>
<dbReference type="PROSITE" id="PS50011">
    <property type="entry name" value="PROTEIN_KINASE_DOM"/>
    <property type="match status" value="1"/>
</dbReference>